<name>A0ABR9VTD8_9SYNC</name>
<gene>
    <name evidence="1" type="ORF">IQ217_12345</name>
</gene>
<accession>A0ABR9VTD8</accession>
<evidence type="ECO:0000313" key="2">
    <source>
        <dbReference type="Proteomes" id="UP000658720"/>
    </source>
</evidence>
<comment type="caution">
    <text evidence="1">The sequence shown here is derived from an EMBL/GenBank/DDBJ whole genome shotgun (WGS) entry which is preliminary data.</text>
</comment>
<dbReference type="SUPFAM" id="SSF53756">
    <property type="entry name" value="UDP-Glycosyltransferase/glycogen phosphorylase"/>
    <property type="match status" value="1"/>
</dbReference>
<dbReference type="EMBL" id="JADEVV010000034">
    <property type="protein sequence ID" value="MBE9254612.1"/>
    <property type="molecule type" value="Genomic_DNA"/>
</dbReference>
<protein>
    <recommendedName>
        <fullName evidence="3">Glycosyltransferase</fullName>
    </recommendedName>
</protein>
<evidence type="ECO:0000313" key="1">
    <source>
        <dbReference type="EMBL" id="MBE9254612.1"/>
    </source>
</evidence>
<reference evidence="1 2" key="1">
    <citation type="submission" date="2020-10" db="EMBL/GenBank/DDBJ databases">
        <authorList>
            <person name="Castelo-Branco R."/>
            <person name="Eusebio N."/>
            <person name="Adriana R."/>
            <person name="Vieira A."/>
            <person name="Brugerolle De Fraissinette N."/>
            <person name="Rezende De Castro R."/>
            <person name="Schneider M.P."/>
            <person name="Vasconcelos V."/>
            <person name="Leao P.N."/>
        </authorList>
    </citation>
    <scope>NUCLEOTIDE SEQUENCE [LARGE SCALE GENOMIC DNA]</scope>
    <source>
        <strain evidence="1 2">LEGE 00031</strain>
    </source>
</reference>
<organism evidence="1 2">
    <name type="scientific">Synechocystis salina LEGE 00031</name>
    <dbReference type="NCBI Taxonomy" id="1828736"/>
    <lineage>
        <taxon>Bacteria</taxon>
        <taxon>Bacillati</taxon>
        <taxon>Cyanobacteriota</taxon>
        <taxon>Cyanophyceae</taxon>
        <taxon>Synechococcales</taxon>
        <taxon>Merismopediaceae</taxon>
        <taxon>Synechocystis</taxon>
    </lineage>
</organism>
<sequence>MNSDDSKDQPLFISLIPHLMGGEGHILPYHGAVRRSVEYLGWQYQAWVPQNADQNLEEIGDRLHRVLLPEDLEAEGSMVAKLTRLPQAMECGNVLAQQLQPLLNNGENRPVILFLERFIHLQLFAVWWGLRQLSASNRKRLHFWILYRRDVHLDQTRPLYHGLHQRLGKLLPPPQCQFLTDSEPLGRSLQNYFRQPFMVMPIPHTDFAEVVPLSLQADPILCWWPGAPREEKGWSVMRGLVSSPWHNSPKLKIIAAAASGLKSNSEGIEVHLIGDRLTREEYTDWLNKAQIILLPYDPEAYAERTSGIFTEAIIAERIPLVSPGTWMARELNQYDLNSLVMDWQTPSQGWAEIAQKLADPIIHQRLAAMAQAYRQHHSLENYAKTLQEVWLSRHNGSMEVNNM</sequence>
<dbReference type="RefSeq" id="WP_194020170.1">
    <property type="nucleotide sequence ID" value="NZ_JADEVV010000034.1"/>
</dbReference>
<keyword evidence="2" id="KW-1185">Reference proteome</keyword>
<evidence type="ECO:0008006" key="3">
    <source>
        <dbReference type="Google" id="ProtNLM"/>
    </source>
</evidence>
<dbReference type="Proteomes" id="UP000658720">
    <property type="component" value="Unassembled WGS sequence"/>
</dbReference>
<proteinExistence type="predicted"/>